<evidence type="ECO:0000259" key="1">
    <source>
        <dbReference type="Pfam" id="PF05368"/>
    </source>
</evidence>
<dbReference type="Pfam" id="PF05368">
    <property type="entry name" value="NmrA"/>
    <property type="match status" value="1"/>
</dbReference>
<gene>
    <name evidence="2" type="ORF">PG996_007275</name>
</gene>
<dbReference type="Gene3D" id="3.40.50.720">
    <property type="entry name" value="NAD(P)-binding Rossmann-like Domain"/>
    <property type="match status" value="1"/>
</dbReference>
<proteinExistence type="predicted"/>
<dbReference type="InterPro" id="IPR008030">
    <property type="entry name" value="NmrA-like"/>
</dbReference>
<dbReference type="EMBL" id="JAQQWM010000004">
    <property type="protein sequence ID" value="KAK8068163.1"/>
    <property type="molecule type" value="Genomic_DNA"/>
</dbReference>
<dbReference type="SUPFAM" id="SSF51735">
    <property type="entry name" value="NAD(P)-binding Rossmann-fold domains"/>
    <property type="match status" value="1"/>
</dbReference>
<name>A0ABR1VE13_9PEZI</name>
<keyword evidence="3" id="KW-1185">Reference proteome</keyword>
<evidence type="ECO:0000313" key="3">
    <source>
        <dbReference type="Proteomes" id="UP001446871"/>
    </source>
</evidence>
<feature type="domain" description="NmrA-like" evidence="1">
    <location>
        <begin position="4"/>
        <end position="72"/>
    </location>
</feature>
<evidence type="ECO:0000313" key="2">
    <source>
        <dbReference type="EMBL" id="KAK8068163.1"/>
    </source>
</evidence>
<dbReference type="Proteomes" id="UP001446871">
    <property type="component" value="Unassembled WGS sequence"/>
</dbReference>
<comment type="caution">
    <text evidence="2">The sequence shown here is derived from an EMBL/GenBank/DDBJ whole genome shotgun (WGS) entry which is preliminary data.</text>
</comment>
<sequence>MIRTGSTGSVGSAVTNELLRAGLRVRAIVRNLEKGRCLSDVFQERYGPDVFEIVHADDLAGPGVLREAMDGIYQPLSYI</sequence>
<dbReference type="InterPro" id="IPR036291">
    <property type="entry name" value="NAD(P)-bd_dom_sf"/>
</dbReference>
<reference evidence="2 3" key="1">
    <citation type="submission" date="2023-01" db="EMBL/GenBank/DDBJ databases">
        <title>Analysis of 21 Apiospora genomes using comparative genomics revels a genus with tremendous synthesis potential of carbohydrate active enzymes and secondary metabolites.</title>
        <authorList>
            <person name="Sorensen T."/>
        </authorList>
    </citation>
    <scope>NUCLEOTIDE SEQUENCE [LARGE SCALE GENOMIC DNA]</scope>
    <source>
        <strain evidence="2 3">CBS 83171</strain>
    </source>
</reference>
<organism evidence="2 3">
    <name type="scientific">Apiospora saccharicola</name>
    <dbReference type="NCBI Taxonomy" id="335842"/>
    <lineage>
        <taxon>Eukaryota</taxon>
        <taxon>Fungi</taxon>
        <taxon>Dikarya</taxon>
        <taxon>Ascomycota</taxon>
        <taxon>Pezizomycotina</taxon>
        <taxon>Sordariomycetes</taxon>
        <taxon>Xylariomycetidae</taxon>
        <taxon>Amphisphaeriales</taxon>
        <taxon>Apiosporaceae</taxon>
        <taxon>Apiospora</taxon>
    </lineage>
</organism>
<accession>A0ABR1VE13</accession>
<protein>
    <submittedName>
        <fullName evidence="2">Flavonol reductase</fullName>
    </submittedName>
</protein>